<dbReference type="InterPro" id="IPR011051">
    <property type="entry name" value="RmlC_Cupin_sf"/>
</dbReference>
<protein>
    <recommendedName>
        <fullName evidence="1">Cupin type-2 domain-containing protein</fullName>
    </recommendedName>
</protein>
<evidence type="ECO:0000313" key="3">
    <source>
        <dbReference type="Proteomes" id="UP000249638"/>
    </source>
</evidence>
<organism evidence="2 3">
    <name type="scientific">Cupriavidus phytorum</name>
    <dbReference type="NCBI Taxonomy" id="3024399"/>
    <lineage>
        <taxon>Bacteria</taxon>
        <taxon>Pseudomonadati</taxon>
        <taxon>Pseudomonadota</taxon>
        <taxon>Betaproteobacteria</taxon>
        <taxon>Burkholderiales</taxon>
        <taxon>Burkholderiaceae</taxon>
        <taxon>Cupriavidus</taxon>
    </lineage>
</organism>
<feature type="domain" description="Cupin type-2" evidence="1">
    <location>
        <begin position="42"/>
        <end position="106"/>
    </location>
</feature>
<dbReference type="Pfam" id="PF07883">
    <property type="entry name" value="Cupin_2"/>
    <property type="match status" value="1"/>
</dbReference>
<evidence type="ECO:0000259" key="1">
    <source>
        <dbReference type="Pfam" id="PF07883"/>
    </source>
</evidence>
<dbReference type="Gene3D" id="2.60.120.10">
    <property type="entry name" value="Jelly Rolls"/>
    <property type="match status" value="1"/>
</dbReference>
<evidence type="ECO:0000313" key="2">
    <source>
        <dbReference type="EMBL" id="PZX34604.1"/>
    </source>
</evidence>
<reference evidence="2" key="1">
    <citation type="submission" date="2018-06" db="EMBL/GenBank/DDBJ databases">
        <title>Genomic Encyclopedia of Type Strains, Phase IV (KMG-V): Genome sequencing to study the core and pangenomes of soil and plant-associated prokaryotes.</title>
        <authorList>
            <person name="Whitman W."/>
        </authorList>
    </citation>
    <scope>NUCLEOTIDE SEQUENCE [LARGE SCALE GENOMIC DNA]</scope>
    <source>
        <strain evidence="2">MLR2-44</strain>
    </source>
</reference>
<dbReference type="SUPFAM" id="SSF51182">
    <property type="entry name" value="RmlC-like cupins"/>
    <property type="match status" value="1"/>
</dbReference>
<dbReference type="EMBL" id="QKZN01000001">
    <property type="protein sequence ID" value="PZX34604.1"/>
    <property type="molecule type" value="Genomic_DNA"/>
</dbReference>
<accession>A0A2W7PED1</accession>
<proteinExistence type="predicted"/>
<dbReference type="Proteomes" id="UP000249638">
    <property type="component" value="Unassembled WGS sequence"/>
</dbReference>
<sequence>MNVTRFAQAPAYFPANHEGMHCLRLQGHEAGPAVSLWLGVSVLLPGGHTALDASAVEKHYVVLEGEVCIRTSEQTVLLGQFDSVRLAPGEARQVSNPGNRPAMLLLAMPLAKS</sequence>
<name>A0A2W7PED1_9BURK</name>
<keyword evidence="3" id="KW-1185">Reference proteome</keyword>
<comment type="caution">
    <text evidence="2">The sequence shown here is derived from an EMBL/GenBank/DDBJ whole genome shotgun (WGS) entry which is preliminary data.</text>
</comment>
<dbReference type="AlphaFoldDB" id="A0A2W7PED1"/>
<gene>
    <name evidence="2" type="ORF">C7416_101891</name>
</gene>
<dbReference type="InterPro" id="IPR014710">
    <property type="entry name" value="RmlC-like_jellyroll"/>
</dbReference>
<dbReference type="CDD" id="cd20299">
    <property type="entry name" value="cupin_YP766765-like"/>
    <property type="match status" value="1"/>
</dbReference>
<dbReference type="InterPro" id="IPR013096">
    <property type="entry name" value="Cupin_2"/>
</dbReference>